<dbReference type="KEGG" id="hhy:Halhy_2177"/>
<evidence type="ECO:0000256" key="1">
    <source>
        <dbReference type="ARBA" id="ARBA00004651"/>
    </source>
</evidence>
<feature type="transmembrane region" description="Helical" evidence="6">
    <location>
        <begin position="383"/>
        <end position="407"/>
    </location>
</feature>
<keyword evidence="2" id="KW-1003">Cell membrane</keyword>
<evidence type="ECO:0000313" key="9">
    <source>
        <dbReference type="EMBL" id="AEE50060.1"/>
    </source>
</evidence>
<dbReference type="HOGENOM" id="CLU_008713_1_0_10"/>
<dbReference type="InterPro" id="IPR050250">
    <property type="entry name" value="Macrolide_Exporter_MacB"/>
</dbReference>
<sequence>MLQNYFAIGIRNLLKDRSYTLLNVLGLTVSITFSLLLMVYVHDELSYDRFHDKAERIYRISSHVKETENEFNWAVAQMLAGETIKREYPAEVEASLRLLPADRVEYRNGQTRFLEEKFYFSGENIFSFFTFPLLEGDPRTALKEPNSIVLSQTTAEKYFGEIPSYLGKTLDNNRGETWKITGVMKDIPQNSHIRFDALQADHEIRQIAAADGGNWGQFAAYNYVLLQPKVDPQAFENKLKGMYDKYMASIFQPLKIKINYVVQPITSIRLYSKMTSEPEALGSLAYVRIIGLTAIFLVLLACINYINLTTARATRRAREVGVRKALGSTRGMLAAQFLTESALLALVSGVLGLALASALLPIFNVMSGKLLTLAALFHPSIMLGLASILVLAGLIAGSYPALVLSSFEAVAVLKGDQTRSGGGWLRQGLVIAQFSASLMMLIATGVIYDQLQFLKNKEVGFEKNQILVLRPDPGSTRRSEVSTFRSLLQQNSDLSNIATASVMPGIDATNKNLMTVESNEGMKEIGFDVVGADENFFPALGIKIVKGKNFAGQLGDTLNAVIVNEALVKKMSWADPIGKKIKVGGGPNAPFAQVVGVVNDYHQKSLYNPIEPLVFVYRPAAFVVHAKVKPSNLAATLKGVEAIWKSVFPAQEFKYTFLDDEFNQQFIADQKRGTLFSVFSGLSIFLACLGLLGLVAYTTEQRRREIGIRKVLGAGQGQVVALLARHFIILVLIAGVVAIPLAAWLLQRWLTEFPYHTALQPFTFISALLILLTLTMFTVSFHTIRAALANPVKSLKSE</sequence>
<keyword evidence="3 6" id="KW-0812">Transmembrane</keyword>
<evidence type="ECO:0008006" key="11">
    <source>
        <dbReference type="Google" id="ProtNLM"/>
    </source>
</evidence>
<feature type="transmembrane region" description="Helical" evidence="6">
    <location>
        <begin position="285"/>
        <end position="308"/>
    </location>
</feature>
<dbReference type="PANTHER" id="PTHR30572">
    <property type="entry name" value="MEMBRANE COMPONENT OF TRANSPORTER-RELATED"/>
    <property type="match status" value="1"/>
</dbReference>
<evidence type="ECO:0000256" key="5">
    <source>
        <dbReference type="ARBA" id="ARBA00023136"/>
    </source>
</evidence>
<feature type="transmembrane region" description="Helical" evidence="6">
    <location>
        <begin position="342"/>
        <end position="363"/>
    </location>
</feature>
<feature type="transmembrane region" description="Helical" evidence="6">
    <location>
        <begin position="675"/>
        <end position="698"/>
    </location>
</feature>
<accession>F4KRV6</accession>
<feature type="transmembrane region" description="Helical" evidence="6">
    <location>
        <begin position="428"/>
        <end position="448"/>
    </location>
</feature>
<dbReference type="GO" id="GO:0022857">
    <property type="term" value="F:transmembrane transporter activity"/>
    <property type="evidence" value="ECO:0007669"/>
    <property type="project" value="TreeGrafter"/>
</dbReference>
<feature type="domain" description="ABC3 transporter permease C-terminal" evidence="7">
    <location>
        <begin position="293"/>
        <end position="406"/>
    </location>
</feature>
<dbReference type="OrthoDB" id="5933722at2"/>
<evidence type="ECO:0000256" key="3">
    <source>
        <dbReference type="ARBA" id="ARBA00022692"/>
    </source>
</evidence>
<evidence type="ECO:0000259" key="8">
    <source>
        <dbReference type="Pfam" id="PF12704"/>
    </source>
</evidence>
<gene>
    <name evidence="9" type="ordered locus">Halhy_2177</name>
</gene>
<feature type="transmembrane region" description="Helical" evidence="6">
    <location>
        <begin position="764"/>
        <end position="788"/>
    </location>
</feature>
<dbReference type="Proteomes" id="UP000008461">
    <property type="component" value="Chromosome"/>
</dbReference>
<dbReference type="EMBL" id="CP002691">
    <property type="protein sequence ID" value="AEE50060.1"/>
    <property type="molecule type" value="Genomic_DNA"/>
</dbReference>
<keyword evidence="5 6" id="KW-0472">Membrane</keyword>
<dbReference type="InterPro" id="IPR025857">
    <property type="entry name" value="MacB_PCD"/>
</dbReference>
<dbReference type="STRING" id="760192.Halhy_2177"/>
<reference key="2">
    <citation type="submission" date="2011-04" db="EMBL/GenBank/DDBJ databases">
        <title>Complete sequence of chromosome of Haliscomenobacter hydrossis DSM 1100.</title>
        <authorList>
            <consortium name="US DOE Joint Genome Institute (JGI-PGF)"/>
            <person name="Lucas S."/>
            <person name="Han J."/>
            <person name="Lapidus A."/>
            <person name="Bruce D."/>
            <person name="Goodwin L."/>
            <person name="Pitluck S."/>
            <person name="Peters L."/>
            <person name="Kyrpides N."/>
            <person name="Mavromatis K."/>
            <person name="Ivanova N."/>
            <person name="Ovchinnikova G."/>
            <person name="Pagani I."/>
            <person name="Daligault H."/>
            <person name="Detter J.C."/>
            <person name="Han C."/>
            <person name="Land M."/>
            <person name="Hauser L."/>
            <person name="Markowitz V."/>
            <person name="Cheng J.-F."/>
            <person name="Hugenholtz P."/>
            <person name="Woyke T."/>
            <person name="Wu D."/>
            <person name="Verbarg S."/>
            <person name="Frueling A."/>
            <person name="Brambilla E."/>
            <person name="Klenk H.-P."/>
            <person name="Eisen J.A."/>
        </authorList>
    </citation>
    <scope>NUCLEOTIDE SEQUENCE</scope>
    <source>
        <strain>DSM 1100</strain>
    </source>
</reference>
<comment type="subcellular location">
    <subcellularLocation>
        <location evidence="1">Cell membrane</location>
        <topology evidence="1">Multi-pass membrane protein</topology>
    </subcellularLocation>
</comment>
<reference evidence="9 10" key="1">
    <citation type="journal article" date="2011" name="Stand. Genomic Sci.">
        <title>Complete genome sequence of Haliscomenobacter hydrossis type strain (O).</title>
        <authorList>
            <consortium name="US DOE Joint Genome Institute (JGI-PGF)"/>
            <person name="Daligault H."/>
            <person name="Lapidus A."/>
            <person name="Zeytun A."/>
            <person name="Nolan M."/>
            <person name="Lucas S."/>
            <person name="Del Rio T.G."/>
            <person name="Tice H."/>
            <person name="Cheng J.F."/>
            <person name="Tapia R."/>
            <person name="Han C."/>
            <person name="Goodwin L."/>
            <person name="Pitluck S."/>
            <person name="Liolios K."/>
            <person name="Pagani I."/>
            <person name="Ivanova N."/>
            <person name="Huntemann M."/>
            <person name="Mavromatis K."/>
            <person name="Mikhailova N."/>
            <person name="Pati A."/>
            <person name="Chen A."/>
            <person name="Palaniappan K."/>
            <person name="Land M."/>
            <person name="Hauser L."/>
            <person name="Brambilla E.M."/>
            <person name="Rohde M."/>
            <person name="Verbarg S."/>
            <person name="Goker M."/>
            <person name="Bristow J."/>
            <person name="Eisen J.A."/>
            <person name="Markowitz V."/>
            <person name="Hugenholtz P."/>
            <person name="Kyrpides N.C."/>
            <person name="Klenk H.P."/>
            <person name="Woyke T."/>
        </authorList>
    </citation>
    <scope>NUCLEOTIDE SEQUENCE [LARGE SCALE GENOMIC DNA]</scope>
    <source>
        <strain evidence="10">ATCC 27775 / DSM 1100 / LMG 10767 / O</strain>
    </source>
</reference>
<keyword evidence="10" id="KW-1185">Reference proteome</keyword>
<dbReference type="Pfam" id="PF12704">
    <property type="entry name" value="MacB_PCD"/>
    <property type="match status" value="2"/>
</dbReference>
<feature type="domain" description="MacB-like periplasmic core" evidence="8">
    <location>
        <begin position="428"/>
        <end position="615"/>
    </location>
</feature>
<feature type="transmembrane region" description="Helical" evidence="6">
    <location>
        <begin position="21"/>
        <end position="41"/>
    </location>
</feature>
<dbReference type="AlphaFoldDB" id="F4KRV6"/>
<feature type="transmembrane region" description="Helical" evidence="6">
    <location>
        <begin position="719"/>
        <end position="744"/>
    </location>
</feature>
<evidence type="ECO:0000256" key="4">
    <source>
        <dbReference type="ARBA" id="ARBA00022989"/>
    </source>
</evidence>
<feature type="domain" description="MacB-like periplasmic core" evidence="8">
    <location>
        <begin position="20"/>
        <end position="240"/>
    </location>
</feature>
<dbReference type="PANTHER" id="PTHR30572:SF18">
    <property type="entry name" value="ABC-TYPE MACROLIDE FAMILY EXPORT SYSTEM PERMEASE COMPONENT 2"/>
    <property type="match status" value="1"/>
</dbReference>
<name>F4KRV6_HALH1</name>
<evidence type="ECO:0000259" key="7">
    <source>
        <dbReference type="Pfam" id="PF02687"/>
    </source>
</evidence>
<dbReference type="eggNOG" id="COG0577">
    <property type="taxonomic scope" value="Bacteria"/>
</dbReference>
<dbReference type="RefSeq" id="WP_013764612.1">
    <property type="nucleotide sequence ID" value="NC_015510.1"/>
</dbReference>
<evidence type="ECO:0000313" key="10">
    <source>
        <dbReference type="Proteomes" id="UP000008461"/>
    </source>
</evidence>
<protein>
    <recommendedName>
        <fullName evidence="11">ABC3 transporter permease protein domain-containing protein</fullName>
    </recommendedName>
</protein>
<organism evidence="9 10">
    <name type="scientific">Haliscomenobacter hydrossis (strain ATCC 27775 / DSM 1100 / LMG 10767 / O)</name>
    <dbReference type="NCBI Taxonomy" id="760192"/>
    <lineage>
        <taxon>Bacteria</taxon>
        <taxon>Pseudomonadati</taxon>
        <taxon>Bacteroidota</taxon>
        <taxon>Saprospiria</taxon>
        <taxon>Saprospirales</taxon>
        <taxon>Haliscomenobacteraceae</taxon>
        <taxon>Haliscomenobacter</taxon>
    </lineage>
</organism>
<dbReference type="InterPro" id="IPR003838">
    <property type="entry name" value="ABC3_permease_C"/>
</dbReference>
<evidence type="ECO:0000256" key="6">
    <source>
        <dbReference type="SAM" id="Phobius"/>
    </source>
</evidence>
<feature type="domain" description="ABC3 transporter permease C-terminal" evidence="7">
    <location>
        <begin position="678"/>
        <end position="786"/>
    </location>
</feature>
<proteinExistence type="predicted"/>
<dbReference type="Pfam" id="PF02687">
    <property type="entry name" value="FtsX"/>
    <property type="match status" value="2"/>
</dbReference>
<dbReference type="GO" id="GO:0005886">
    <property type="term" value="C:plasma membrane"/>
    <property type="evidence" value="ECO:0007669"/>
    <property type="project" value="UniProtKB-SubCell"/>
</dbReference>
<keyword evidence="4 6" id="KW-1133">Transmembrane helix</keyword>
<evidence type="ECO:0000256" key="2">
    <source>
        <dbReference type="ARBA" id="ARBA00022475"/>
    </source>
</evidence>